<dbReference type="EnsemblProtists" id="EKX52885">
    <property type="protein sequence ID" value="EKX52885"/>
    <property type="gene ID" value="GUITHDRAFT_133299"/>
</dbReference>
<protein>
    <submittedName>
        <fullName evidence="1 2">Uncharacterized protein</fullName>
    </submittedName>
</protein>
<dbReference type="PaxDb" id="55529-EKX52885"/>
<name>L1JXF5_GUITC</name>
<evidence type="ECO:0000313" key="2">
    <source>
        <dbReference type="EnsemblProtists" id="EKX52885"/>
    </source>
</evidence>
<dbReference type="Proteomes" id="UP000011087">
    <property type="component" value="Unassembled WGS sequence"/>
</dbReference>
<gene>
    <name evidence="1" type="ORF">GUITHDRAFT_133299</name>
</gene>
<dbReference type="KEGG" id="gtt:GUITHDRAFT_133299"/>
<reference evidence="3" key="2">
    <citation type="submission" date="2012-11" db="EMBL/GenBank/DDBJ databases">
        <authorList>
            <person name="Kuo A."/>
            <person name="Curtis B.A."/>
            <person name="Tanifuji G."/>
            <person name="Burki F."/>
            <person name="Gruber A."/>
            <person name="Irimia M."/>
            <person name="Maruyama S."/>
            <person name="Arias M.C."/>
            <person name="Ball S.G."/>
            <person name="Gile G.H."/>
            <person name="Hirakawa Y."/>
            <person name="Hopkins J.F."/>
            <person name="Rensing S.A."/>
            <person name="Schmutz J."/>
            <person name="Symeonidi A."/>
            <person name="Elias M."/>
            <person name="Eveleigh R.J."/>
            <person name="Herman E.K."/>
            <person name="Klute M.J."/>
            <person name="Nakayama T."/>
            <person name="Obornik M."/>
            <person name="Reyes-Prieto A."/>
            <person name="Armbrust E.V."/>
            <person name="Aves S.J."/>
            <person name="Beiko R.G."/>
            <person name="Coutinho P."/>
            <person name="Dacks J.B."/>
            <person name="Durnford D.G."/>
            <person name="Fast N.M."/>
            <person name="Green B.R."/>
            <person name="Grisdale C."/>
            <person name="Hempe F."/>
            <person name="Henrissat B."/>
            <person name="Hoppner M.P."/>
            <person name="Ishida K.-I."/>
            <person name="Kim E."/>
            <person name="Koreny L."/>
            <person name="Kroth P.G."/>
            <person name="Liu Y."/>
            <person name="Malik S.-B."/>
            <person name="Maier U.G."/>
            <person name="McRose D."/>
            <person name="Mock T."/>
            <person name="Neilson J.A."/>
            <person name="Onodera N.T."/>
            <person name="Poole A.M."/>
            <person name="Pritham E.J."/>
            <person name="Richards T.A."/>
            <person name="Rocap G."/>
            <person name="Roy S.W."/>
            <person name="Sarai C."/>
            <person name="Schaack S."/>
            <person name="Shirato S."/>
            <person name="Slamovits C.H."/>
            <person name="Spencer D.F."/>
            <person name="Suzuki S."/>
            <person name="Worden A.Z."/>
            <person name="Zauner S."/>
            <person name="Barry K."/>
            <person name="Bell C."/>
            <person name="Bharti A.K."/>
            <person name="Crow J.A."/>
            <person name="Grimwood J."/>
            <person name="Kramer R."/>
            <person name="Lindquist E."/>
            <person name="Lucas S."/>
            <person name="Salamov A."/>
            <person name="McFadden G.I."/>
            <person name="Lane C.E."/>
            <person name="Keeling P.J."/>
            <person name="Gray M.W."/>
            <person name="Grigoriev I.V."/>
            <person name="Archibald J.M."/>
        </authorList>
    </citation>
    <scope>NUCLEOTIDE SEQUENCE</scope>
    <source>
        <strain evidence="3">CCMP2712</strain>
    </source>
</reference>
<dbReference type="GeneID" id="17309687"/>
<accession>L1JXF5</accession>
<dbReference type="EMBL" id="JH992971">
    <property type="protein sequence ID" value="EKX52885.1"/>
    <property type="molecule type" value="Genomic_DNA"/>
</dbReference>
<evidence type="ECO:0000313" key="3">
    <source>
        <dbReference type="Proteomes" id="UP000011087"/>
    </source>
</evidence>
<reference evidence="2" key="3">
    <citation type="submission" date="2015-06" db="UniProtKB">
        <authorList>
            <consortium name="EnsemblProtists"/>
        </authorList>
    </citation>
    <scope>IDENTIFICATION</scope>
</reference>
<organism evidence="1">
    <name type="scientific">Guillardia theta (strain CCMP2712)</name>
    <name type="common">Cryptophyte</name>
    <dbReference type="NCBI Taxonomy" id="905079"/>
    <lineage>
        <taxon>Eukaryota</taxon>
        <taxon>Cryptophyceae</taxon>
        <taxon>Pyrenomonadales</taxon>
        <taxon>Geminigeraceae</taxon>
        <taxon>Guillardia</taxon>
    </lineage>
</organism>
<dbReference type="RefSeq" id="XP_005839865.1">
    <property type="nucleotide sequence ID" value="XM_005839808.1"/>
</dbReference>
<sequence>MDLRDLIESKDFLEESINETDIVIKSIKKDDLVYIFRNINDNATEKLEDDRERCKFMIYKHRTYTDRYIRNVHLLIKKLLEHDRSLFKELPEEHVIQIFVYLNYDESYHNECVEFIKLFEDDKDWLERFIRKDTYDHCKLPIFDTPVDVNVYLLVRAMQYDALLYDIDHCHHITLYNADSILQRLRDLSKLKKKNTIFMKRLRLLIKILDKLQKRSEVCMVGNLEHYEREIEIFDASNPSLMKKKSDGFFDLTSMVDYDTIKNL</sequence>
<dbReference type="HOGENOM" id="CLU_1055418_0_0_1"/>
<keyword evidence="3" id="KW-1185">Reference proteome</keyword>
<reference evidence="1 3" key="1">
    <citation type="journal article" date="2012" name="Nature">
        <title>Algal genomes reveal evolutionary mosaicism and the fate of nucleomorphs.</title>
        <authorList>
            <consortium name="DOE Joint Genome Institute"/>
            <person name="Curtis B.A."/>
            <person name="Tanifuji G."/>
            <person name="Burki F."/>
            <person name="Gruber A."/>
            <person name="Irimia M."/>
            <person name="Maruyama S."/>
            <person name="Arias M.C."/>
            <person name="Ball S.G."/>
            <person name="Gile G.H."/>
            <person name="Hirakawa Y."/>
            <person name="Hopkins J.F."/>
            <person name="Kuo A."/>
            <person name="Rensing S.A."/>
            <person name="Schmutz J."/>
            <person name="Symeonidi A."/>
            <person name="Elias M."/>
            <person name="Eveleigh R.J."/>
            <person name="Herman E.K."/>
            <person name="Klute M.J."/>
            <person name="Nakayama T."/>
            <person name="Obornik M."/>
            <person name="Reyes-Prieto A."/>
            <person name="Armbrust E.V."/>
            <person name="Aves S.J."/>
            <person name="Beiko R.G."/>
            <person name="Coutinho P."/>
            <person name="Dacks J.B."/>
            <person name="Durnford D.G."/>
            <person name="Fast N.M."/>
            <person name="Green B.R."/>
            <person name="Grisdale C.J."/>
            <person name="Hempel F."/>
            <person name="Henrissat B."/>
            <person name="Hoppner M.P."/>
            <person name="Ishida K."/>
            <person name="Kim E."/>
            <person name="Koreny L."/>
            <person name="Kroth P.G."/>
            <person name="Liu Y."/>
            <person name="Malik S.B."/>
            <person name="Maier U.G."/>
            <person name="McRose D."/>
            <person name="Mock T."/>
            <person name="Neilson J.A."/>
            <person name="Onodera N.T."/>
            <person name="Poole A.M."/>
            <person name="Pritham E.J."/>
            <person name="Richards T.A."/>
            <person name="Rocap G."/>
            <person name="Roy S.W."/>
            <person name="Sarai C."/>
            <person name="Schaack S."/>
            <person name="Shirato S."/>
            <person name="Slamovits C.H."/>
            <person name="Spencer D.F."/>
            <person name="Suzuki S."/>
            <person name="Worden A.Z."/>
            <person name="Zauner S."/>
            <person name="Barry K."/>
            <person name="Bell C."/>
            <person name="Bharti A.K."/>
            <person name="Crow J.A."/>
            <person name="Grimwood J."/>
            <person name="Kramer R."/>
            <person name="Lindquist E."/>
            <person name="Lucas S."/>
            <person name="Salamov A."/>
            <person name="McFadden G.I."/>
            <person name="Lane C.E."/>
            <person name="Keeling P.J."/>
            <person name="Gray M.W."/>
            <person name="Grigoriev I.V."/>
            <person name="Archibald J.M."/>
        </authorList>
    </citation>
    <scope>NUCLEOTIDE SEQUENCE</scope>
    <source>
        <strain evidence="1 3">CCMP2712</strain>
    </source>
</reference>
<proteinExistence type="predicted"/>
<evidence type="ECO:0000313" key="1">
    <source>
        <dbReference type="EMBL" id="EKX52885.1"/>
    </source>
</evidence>
<dbReference type="AlphaFoldDB" id="L1JXF5"/>